<dbReference type="KEGG" id="cfus:CYFUS_005352"/>
<dbReference type="Proteomes" id="UP000217257">
    <property type="component" value="Chromosome"/>
</dbReference>
<dbReference type="AlphaFoldDB" id="A0A250J7L2"/>
<accession>A0A250J7L2</accession>
<sequence>MEHGHGAHGEYERRGRIARTNAFRKSVKVDDTSHCGIIIEVKLPEPQAARLAEAVGQPSQGRPHVQLGDAGTL</sequence>
<dbReference type="EMBL" id="CP022098">
    <property type="protein sequence ID" value="ATB39904.1"/>
    <property type="molecule type" value="Genomic_DNA"/>
</dbReference>
<gene>
    <name evidence="2" type="ORF">CYFUS_005352</name>
</gene>
<evidence type="ECO:0000313" key="3">
    <source>
        <dbReference type="Proteomes" id="UP000217257"/>
    </source>
</evidence>
<reference evidence="2 3" key="1">
    <citation type="submission" date="2017-06" db="EMBL/GenBank/DDBJ databases">
        <title>Sequencing and comparative analysis of myxobacterial genomes.</title>
        <authorList>
            <person name="Rupp O."/>
            <person name="Goesmann A."/>
            <person name="Sogaard-Andersen L."/>
        </authorList>
    </citation>
    <scope>NUCLEOTIDE SEQUENCE [LARGE SCALE GENOMIC DNA]</scope>
    <source>
        <strain evidence="2 3">DSM 52655</strain>
    </source>
</reference>
<organism evidence="2 3">
    <name type="scientific">Cystobacter fuscus</name>
    <dbReference type="NCBI Taxonomy" id="43"/>
    <lineage>
        <taxon>Bacteria</taxon>
        <taxon>Pseudomonadati</taxon>
        <taxon>Myxococcota</taxon>
        <taxon>Myxococcia</taxon>
        <taxon>Myxococcales</taxon>
        <taxon>Cystobacterineae</taxon>
        <taxon>Archangiaceae</taxon>
        <taxon>Cystobacter</taxon>
    </lineage>
</organism>
<evidence type="ECO:0000313" key="2">
    <source>
        <dbReference type="EMBL" id="ATB39904.1"/>
    </source>
</evidence>
<name>A0A250J7L2_9BACT</name>
<evidence type="ECO:0000256" key="1">
    <source>
        <dbReference type="SAM" id="MobiDB-lite"/>
    </source>
</evidence>
<feature type="region of interest" description="Disordered" evidence="1">
    <location>
        <begin position="53"/>
        <end position="73"/>
    </location>
</feature>
<proteinExistence type="predicted"/>
<protein>
    <submittedName>
        <fullName evidence="2">Uncharacterized protein</fullName>
    </submittedName>
</protein>
<dbReference type="RefSeq" id="WP_095987872.1">
    <property type="nucleotide sequence ID" value="NZ_CP022098.1"/>
</dbReference>